<evidence type="ECO:0000313" key="2">
    <source>
        <dbReference type="EMBL" id="SED24940.1"/>
    </source>
</evidence>
<evidence type="ECO:0000313" key="3">
    <source>
        <dbReference type="Proteomes" id="UP000183407"/>
    </source>
</evidence>
<evidence type="ECO:0000259" key="1">
    <source>
        <dbReference type="Pfam" id="PF00561"/>
    </source>
</evidence>
<reference evidence="3" key="1">
    <citation type="submission" date="2016-10" db="EMBL/GenBank/DDBJ databases">
        <authorList>
            <person name="Varghese N."/>
        </authorList>
    </citation>
    <scope>NUCLEOTIDE SEQUENCE [LARGE SCALE GENOMIC DNA]</scope>
    <source>
        <strain evidence="3">DSM 44719</strain>
    </source>
</reference>
<dbReference type="SUPFAM" id="SSF53474">
    <property type="entry name" value="alpha/beta-Hydrolases"/>
    <property type="match status" value="1"/>
</dbReference>
<name>A0A1H4Z6G7_RHOJO</name>
<sequence>MPRVHVGPEDRVIRLRDGRLMGCAEYGDPGGFLVVNAHGGLAGRLDVAAADRSARDAGIRLLSPDRPGIGLSDPQPGRTILDWAQDVEDLANHLDVDRFGVMGWSMGGQYALAVGSAAASRVTSAAVIAGALPLTEPGVFAQLPAGDRVFTRLSRHAPLVARICFRVMGAVALHAPVLFRRLGARDLGAADAAVLRGEPVRNFSLMSGEALRTAPGIVEDYRAWMRPWGFAPEDLTVPVDVWGGSEDELVPTHWPPELARRIPGATLNIRTGGHFMAHLHYDEIFATLRRRSESV</sequence>
<dbReference type="Pfam" id="PF00561">
    <property type="entry name" value="Abhydrolase_1"/>
    <property type="match status" value="1"/>
</dbReference>
<accession>A0A1H4Z6G7</accession>
<dbReference type="Proteomes" id="UP000183407">
    <property type="component" value="Unassembled WGS sequence"/>
</dbReference>
<dbReference type="AlphaFoldDB" id="A0A1H4Z6G7"/>
<dbReference type="GO" id="GO:0003824">
    <property type="term" value="F:catalytic activity"/>
    <property type="evidence" value="ECO:0007669"/>
    <property type="project" value="UniProtKB-ARBA"/>
</dbReference>
<protein>
    <submittedName>
        <fullName evidence="2">Pimeloyl-ACP methyl ester carboxylesterase</fullName>
    </submittedName>
</protein>
<dbReference type="InterPro" id="IPR000073">
    <property type="entry name" value="AB_hydrolase_1"/>
</dbReference>
<gene>
    <name evidence="2" type="ORF">SAMN04490220_3949</name>
</gene>
<dbReference type="EMBL" id="FNTL01000004">
    <property type="protein sequence ID" value="SED24940.1"/>
    <property type="molecule type" value="Genomic_DNA"/>
</dbReference>
<organism evidence="2 3">
    <name type="scientific">Rhodococcus jostii</name>
    <dbReference type="NCBI Taxonomy" id="132919"/>
    <lineage>
        <taxon>Bacteria</taxon>
        <taxon>Bacillati</taxon>
        <taxon>Actinomycetota</taxon>
        <taxon>Actinomycetes</taxon>
        <taxon>Mycobacteriales</taxon>
        <taxon>Nocardiaceae</taxon>
        <taxon>Rhodococcus</taxon>
    </lineage>
</organism>
<dbReference type="PANTHER" id="PTHR45763">
    <property type="entry name" value="HYDROLASE, ALPHA/BETA FOLD FAMILY PROTEIN, EXPRESSED-RELATED"/>
    <property type="match status" value="1"/>
</dbReference>
<dbReference type="PANTHER" id="PTHR45763:SF46">
    <property type="entry name" value="AB HYDROLASE-1 DOMAIN-CONTAINING PROTEIN"/>
    <property type="match status" value="1"/>
</dbReference>
<feature type="domain" description="AB hydrolase-1" evidence="1">
    <location>
        <begin position="34"/>
        <end position="278"/>
    </location>
</feature>
<dbReference type="Gene3D" id="3.40.50.1820">
    <property type="entry name" value="alpha/beta hydrolase"/>
    <property type="match status" value="1"/>
</dbReference>
<dbReference type="InterPro" id="IPR029058">
    <property type="entry name" value="AB_hydrolase_fold"/>
</dbReference>
<proteinExistence type="predicted"/>